<feature type="region of interest" description="Disordered" evidence="1">
    <location>
        <begin position="120"/>
        <end position="222"/>
    </location>
</feature>
<accession>A0A5C3Q632</accession>
<proteinExistence type="predicted"/>
<dbReference type="STRING" id="1884261.A0A5C3Q632"/>
<feature type="compositionally biased region" description="Low complexity" evidence="1">
    <location>
        <begin position="192"/>
        <end position="209"/>
    </location>
</feature>
<dbReference type="AlphaFoldDB" id="A0A5C3Q632"/>
<reference evidence="2 3" key="1">
    <citation type="journal article" date="2019" name="Nat. Ecol. Evol.">
        <title>Megaphylogeny resolves global patterns of mushroom evolution.</title>
        <authorList>
            <person name="Varga T."/>
            <person name="Krizsan K."/>
            <person name="Foldi C."/>
            <person name="Dima B."/>
            <person name="Sanchez-Garcia M."/>
            <person name="Sanchez-Ramirez S."/>
            <person name="Szollosi G.J."/>
            <person name="Szarkandi J.G."/>
            <person name="Papp V."/>
            <person name="Albert L."/>
            <person name="Andreopoulos W."/>
            <person name="Angelini C."/>
            <person name="Antonin V."/>
            <person name="Barry K.W."/>
            <person name="Bougher N.L."/>
            <person name="Buchanan P."/>
            <person name="Buyck B."/>
            <person name="Bense V."/>
            <person name="Catcheside P."/>
            <person name="Chovatia M."/>
            <person name="Cooper J."/>
            <person name="Damon W."/>
            <person name="Desjardin D."/>
            <person name="Finy P."/>
            <person name="Geml J."/>
            <person name="Haridas S."/>
            <person name="Hughes K."/>
            <person name="Justo A."/>
            <person name="Karasinski D."/>
            <person name="Kautmanova I."/>
            <person name="Kiss B."/>
            <person name="Kocsube S."/>
            <person name="Kotiranta H."/>
            <person name="LaButti K.M."/>
            <person name="Lechner B.E."/>
            <person name="Liimatainen K."/>
            <person name="Lipzen A."/>
            <person name="Lukacs Z."/>
            <person name="Mihaltcheva S."/>
            <person name="Morgado L.N."/>
            <person name="Niskanen T."/>
            <person name="Noordeloos M.E."/>
            <person name="Ohm R.A."/>
            <person name="Ortiz-Santana B."/>
            <person name="Ovrebo C."/>
            <person name="Racz N."/>
            <person name="Riley R."/>
            <person name="Savchenko A."/>
            <person name="Shiryaev A."/>
            <person name="Soop K."/>
            <person name="Spirin V."/>
            <person name="Szebenyi C."/>
            <person name="Tomsovsky M."/>
            <person name="Tulloss R.E."/>
            <person name="Uehling J."/>
            <person name="Grigoriev I.V."/>
            <person name="Vagvolgyi C."/>
            <person name="Papp T."/>
            <person name="Martin F.M."/>
            <person name="Miettinen O."/>
            <person name="Hibbett D.S."/>
            <person name="Nagy L.G."/>
        </authorList>
    </citation>
    <scope>NUCLEOTIDE SEQUENCE [LARGE SCALE GENOMIC DNA]</scope>
    <source>
        <strain evidence="2 3">CBS 309.79</strain>
    </source>
</reference>
<dbReference type="OrthoDB" id="3362250at2759"/>
<protein>
    <submittedName>
        <fullName evidence="2">Uncharacterized protein</fullName>
    </submittedName>
</protein>
<organism evidence="2 3">
    <name type="scientific">Pterulicium gracile</name>
    <dbReference type="NCBI Taxonomy" id="1884261"/>
    <lineage>
        <taxon>Eukaryota</taxon>
        <taxon>Fungi</taxon>
        <taxon>Dikarya</taxon>
        <taxon>Basidiomycota</taxon>
        <taxon>Agaricomycotina</taxon>
        <taxon>Agaricomycetes</taxon>
        <taxon>Agaricomycetidae</taxon>
        <taxon>Agaricales</taxon>
        <taxon>Pleurotineae</taxon>
        <taxon>Pterulaceae</taxon>
        <taxon>Pterulicium</taxon>
    </lineage>
</organism>
<feature type="region of interest" description="Disordered" evidence="1">
    <location>
        <begin position="273"/>
        <end position="304"/>
    </location>
</feature>
<evidence type="ECO:0000313" key="2">
    <source>
        <dbReference type="EMBL" id="TFK97584.1"/>
    </source>
</evidence>
<feature type="compositionally biased region" description="Basic and acidic residues" evidence="1">
    <location>
        <begin position="288"/>
        <end position="301"/>
    </location>
</feature>
<name>A0A5C3Q632_9AGAR</name>
<keyword evidence="3" id="KW-1185">Reference proteome</keyword>
<feature type="compositionally biased region" description="Low complexity" evidence="1">
    <location>
        <begin position="344"/>
        <end position="360"/>
    </location>
</feature>
<dbReference type="EMBL" id="ML178846">
    <property type="protein sequence ID" value="TFK97584.1"/>
    <property type="molecule type" value="Genomic_DNA"/>
</dbReference>
<dbReference type="Proteomes" id="UP000305067">
    <property type="component" value="Unassembled WGS sequence"/>
</dbReference>
<feature type="compositionally biased region" description="Polar residues" evidence="1">
    <location>
        <begin position="361"/>
        <end position="373"/>
    </location>
</feature>
<sequence>MLHALCHPSYARLTRYVVESSDVLSEQLRVNVYDEHDKAKVLFYKERFLSDTEIVDHLVHNPTSTILWTIHRPKRGWYLRIRSPTFPPKLFIQLSPVTSKSLYHTEGALSFITRTNVPRSIHLSPRNGGVPVPNSISRLSMNGARHSDVEPPTMDSTPSSTSYPPTSANGTPPPAPPSVLVYPPTPHRPRDSYSSQASSSSSTSSSPRQRGPPPPTQLTSFLLTPHSFAPQPVPLNSSIWDKAMSYIKTHRPSHSNSFTLSRIPNGVSILGQASQAGPGSARNGAVERIPEEENGVRERGGDIGSLGGDLNAAAAAMSNVSLVNEHESPSISPPVPGYSHHPTSSESTLMPSSLSSRSDSNPAPNSHPQSNPHQPREIDLIKPHPLLIFHDQTPVFTVRTLHGILELDQGEAREMSVDPAFWIAVGLAFLGFLEERESYFAALSD</sequence>
<feature type="compositionally biased region" description="Low complexity" evidence="1">
    <location>
        <begin position="151"/>
        <end position="167"/>
    </location>
</feature>
<feature type="region of interest" description="Disordered" evidence="1">
    <location>
        <begin position="324"/>
        <end position="377"/>
    </location>
</feature>
<evidence type="ECO:0000256" key="1">
    <source>
        <dbReference type="SAM" id="MobiDB-lite"/>
    </source>
</evidence>
<evidence type="ECO:0000313" key="3">
    <source>
        <dbReference type="Proteomes" id="UP000305067"/>
    </source>
</evidence>
<gene>
    <name evidence="2" type="ORF">BDV98DRAFT_574304</name>
</gene>